<evidence type="ECO:0000313" key="1">
    <source>
        <dbReference type="EMBL" id="SCL62464.1"/>
    </source>
</evidence>
<sequence>MESLDVDIDALGRGADELEQAKESVRQVFEGFQASVGGYAAAFGGDDIGSLLGIAHQACVEALAECLGTNITELESYVDRLRGMAESYRAVEDDAAASFRSILGSLGG</sequence>
<name>A0A1C6V8R0_9ACTN</name>
<dbReference type="Gene3D" id="1.10.287.1060">
    <property type="entry name" value="ESAT-6-like"/>
    <property type="match status" value="1"/>
</dbReference>
<dbReference type="Proteomes" id="UP001334804">
    <property type="component" value="Chromosome"/>
</dbReference>
<gene>
    <name evidence="1" type="ORF">GA0070608_2640</name>
    <name evidence="2" type="ORF">OIE14_16585</name>
</gene>
<evidence type="ECO:0000313" key="3">
    <source>
        <dbReference type="Proteomes" id="UP000199343"/>
    </source>
</evidence>
<dbReference type="EMBL" id="CP109071">
    <property type="protein sequence ID" value="WSA29858.1"/>
    <property type="molecule type" value="Genomic_DNA"/>
</dbReference>
<evidence type="ECO:0000313" key="4">
    <source>
        <dbReference type="Proteomes" id="UP001334804"/>
    </source>
</evidence>
<keyword evidence="4" id="KW-1185">Reference proteome</keyword>
<dbReference type="STRING" id="47871.GA0070608_2640"/>
<organism evidence="1 3">
    <name type="scientific">Micromonospora peucetia</name>
    <dbReference type="NCBI Taxonomy" id="47871"/>
    <lineage>
        <taxon>Bacteria</taxon>
        <taxon>Bacillati</taxon>
        <taxon>Actinomycetota</taxon>
        <taxon>Actinomycetes</taxon>
        <taxon>Micromonosporales</taxon>
        <taxon>Micromonosporaceae</taxon>
        <taxon>Micromonospora</taxon>
    </lineage>
</organism>
<reference evidence="2 4" key="2">
    <citation type="submission" date="2022-10" db="EMBL/GenBank/DDBJ databases">
        <title>The complete genomes of actinobacterial strains from the NBC collection.</title>
        <authorList>
            <person name="Joergensen T.S."/>
            <person name="Alvarez Arevalo M."/>
            <person name="Sterndorff E.B."/>
            <person name="Faurdal D."/>
            <person name="Vuksanovic O."/>
            <person name="Mourched A.-S."/>
            <person name="Charusanti P."/>
            <person name="Shaw S."/>
            <person name="Blin K."/>
            <person name="Weber T."/>
        </authorList>
    </citation>
    <scope>NUCLEOTIDE SEQUENCE [LARGE SCALE GENOMIC DNA]</scope>
    <source>
        <strain evidence="2 4">NBC 01809</strain>
    </source>
</reference>
<protein>
    <recommendedName>
        <fullName evidence="5">Excreted virulence factor EspC, type VII ESX diderm</fullName>
    </recommendedName>
</protein>
<reference evidence="1 3" key="1">
    <citation type="submission" date="2016-06" db="EMBL/GenBank/DDBJ databases">
        <authorList>
            <person name="Kjaerup R.B."/>
            <person name="Dalgaard T.S."/>
            <person name="Juul-Madsen H.R."/>
        </authorList>
    </citation>
    <scope>NUCLEOTIDE SEQUENCE [LARGE SCALE GENOMIC DNA]</scope>
    <source>
        <strain evidence="1 3">DSM 43363</strain>
    </source>
</reference>
<dbReference type="SUPFAM" id="SSF140453">
    <property type="entry name" value="EsxAB dimer-like"/>
    <property type="match status" value="1"/>
</dbReference>
<accession>A0A1C6V8R0</accession>
<proteinExistence type="predicted"/>
<dbReference type="Proteomes" id="UP000199343">
    <property type="component" value="Unassembled WGS sequence"/>
</dbReference>
<dbReference type="RefSeq" id="WP_091627541.1">
    <property type="nucleotide sequence ID" value="NZ_CP109071.1"/>
</dbReference>
<evidence type="ECO:0008006" key="5">
    <source>
        <dbReference type="Google" id="ProtNLM"/>
    </source>
</evidence>
<dbReference type="AlphaFoldDB" id="A0A1C6V8R0"/>
<dbReference type="EMBL" id="FMIC01000002">
    <property type="protein sequence ID" value="SCL62464.1"/>
    <property type="molecule type" value="Genomic_DNA"/>
</dbReference>
<dbReference type="InterPro" id="IPR036689">
    <property type="entry name" value="ESAT-6-like_sf"/>
</dbReference>
<dbReference type="OrthoDB" id="3627085at2"/>
<evidence type="ECO:0000313" key="2">
    <source>
        <dbReference type="EMBL" id="WSA29858.1"/>
    </source>
</evidence>